<evidence type="ECO:0000313" key="3">
    <source>
        <dbReference type="Proteomes" id="UP000235145"/>
    </source>
</evidence>
<gene>
    <name evidence="2" type="ORF">LSAT_V11C300138140</name>
</gene>
<reference evidence="2 3" key="1">
    <citation type="journal article" date="2017" name="Nat. Commun.">
        <title>Genome assembly with in vitro proximity ligation data and whole-genome triplication in lettuce.</title>
        <authorList>
            <person name="Reyes-Chin-Wo S."/>
            <person name="Wang Z."/>
            <person name="Yang X."/>
            <person name="Kozik A."/>
            <person name="Arikit S."/>
            <person name="Song C."/>
            <person name="Xia L."/>
            <person name="Froenicke L."/>
            <person name="Lavelle D.O."/>
            <person name="Truco M.J."/>
            <person name="Xia R."/>
            <person name="Zhu S."/>
            <person name="Xu C."/>
            <person name="Xu H."/>
            <person name="Xu X."/>
            <person name="Cox K."/>
            <person name="Korf I."/>
            <person name="Meyers B.C."/>
            <person name="Michelmore R.W."/>
        </authorList>
    </citation>
    <scope>NUCLEOTIDE SEQUENCE [LARGE SCALE GENOMIC DNA]</scope>
    <source>
        <strain evidence="3">cv. Salinas</strain>
        <tissue evidence="2">Seedlings</tissue>
    </source>
</reference>
<evidence type="ECO:0000256" key="1">
    <source>
        <dbReference type="SAM" id="MobiDB-lite"/>
    </source>
</evidence>
<evidence type="ECO:0000313" key="2">
    <source>
        <dbReference type="EMBL" id="KAJ0216481.1"/>
    </source>
</evidence>
<dbReference type="Proteomes" id="UP000235145">
    <property type="component" value="Unassembled WGS sequence"/>
</dbReference>
<organism evidence="2 3">
    <name type="scientific">Lactuca sativa</name>
    <name type="common">Garden lettuce</name>
    <dbReference type="NCBI Taxonomy" id="4236"/>
    <lineage>
        <taxon>Eukaryota</taxon>
        <taxon>Viridiplantae</taxon>
        <taxon>Streptophyta</taxon>
        <taxon>Embryophyta</taxon>
        <taxon>Tracheophyta</taxon>
        <taxon>Spermatophyta</taxon>
        <taxon>Magnoliopsida</taxon>
        <taxon>eudicotyledons</taxon>
        <taxon>Gunneridae</taxon>
        <taxon>Pentapetalae</taxon>
        <taxon>asterids</taxon>
        <taxon>campanulids</taxon>
        <taxon>Asterales</taxon>
        <taxon>Asteraceae</taxon>
        <taxon>Cichorioideae</taxon>
        <taxon>Cichorieae</taxon>
        <taxon>Lactucinae</taxon>
        <taxon>Lactuca</taxon>
    </lineage>
</organism>
<accession>A0A9R1W185</accession>
<name>A0A9R1W185_LACSA</name>
<dbReference type="AlphaFoldDB" id="A0A9R1W185"/>
<comment type="caution">
    <text evidence="2">The sequence shown here is derived from an EMBL/GenBank/DDBJ whole genome shotgun (WGS) entry which is preliminary data.</text>
</comment>
<feature type="compositionally biased region" description="Polar residues" evidence="1">
    <location>
        <begin position="1"/>
        <end position="12"/>
    </location>
</feature>
<feature type="region of interest" description="Disordered" evidence="1">
    <location>
        <begin position="1"/>
        <end position="34"/>
    </location>
</feature>
<sequence length="106" mass="12267">MASESVVPTNTRGRPRASTKPSQAKPPVPPTQELHRRSFSTYAPYYFWSNMFDLNQQLEPEKHNIEFQPYVSNIQNVERDGHCGLQAIVVSLGYSDDYWHQIRTNL</sequence>
<evidence type="ECO:0008006" key="4">
    <source>
        <dbReference type="Google" id="ProtNLM"/>
    </source>
</evidence>
<proteinExistence type="predicted"/>
<keyword evidence="3" id="KW-1185">Reference proteome</keyword>
<dbReference type="EMBL" id="NBSK02000003">
    <property type="protein sequence ID" value="KAJ0216481.1"/>
    <property type="molecule type" value="Genomic_DNA"/>
</dbReference>
<protein>
    <recommendedName>
        <fullName evidence="4">OTU domain-containing protein</fullName>
    </recommendedName>
</protein>